<dbReference type="EMBL" id="CAJNOO010016982">
    <property type="protein sequence ID" value="CAF1523381.1"/>
    <property type="molecule type" value="Genomic_DNA"/>
</dbReference>
<proteinExistence type="predicted"/>
<keyword evidence="1" id="KW-1133">Transmembrane helix</keyword>
<protein>
    <submittedName>
        <fullName evidence="2">Uncharacterized protein</fullName>
    </submittedName>
</protein>
<feature type="non-terminal residue" evidence="2">
    <location>
        <position position="80"/>
    </location>
</feature>
<evidence type="ECO:0000313" key="3">
    <source>
        <dbReference type="Proteomes" id="UP000663882"/>
    </source>
</evidence>
<accession>A0A815URB5</accession>
<dbReference type="OrthoDB" id="1431934at2759"/>
<comment type="caution">
    <text evidence="2">The sequence shown here is derived from an EMBL/GenBank/DDBJ whole genome shotgun (WGS) entry which is preliminary data.</text>
</comment>
<reference evidence="2" key="1">
    <citation type="submission" date="2021-02" db="EMBL/GenBank/DDBJ databases">
        <authorList>
            <person name="Nowell W R."/>
        </authorList>
    </citation>
    <scope>NUCLEOTIDE SEQUENCE</scope>
</reference>
<evidence type="ECO:0000313" key="2">
    <source>
        <dbReference type="EMBL" id="CAF1523381.1"/>
    </source>
</evidence>
<sequence length="80" mass="8358">KFNKSHYSKTKRNVLVTLGVVGSVLASPIIATLAVGIGVPILLAYVYGVIPISLCRTGGCGVGTLPTTPNVTRTFLFVLL</sequence>
<evidence type="ECO:0000256" key="1">
    <source>
        <dbReference type="SAM" id="Phobius"/>
    </source>
</evidence>
<keyword evidence="1" id="KW-0472">Membrane</keyword>
<dbReference type="AlphaFoldDB" id="A0A815URB5"/>
<organism evidence="2 3">
    <name type="scientific">Rotaria sordida</name>
    <dbReference type="NCBI Taxonomy" id="392033"/>
    <lineage>
        <taxon>Eukaryota</taxon>
        <taxon>Metazoa</taxon>
        <taxon>Spiralia</taxon>
        <taxon>Gnathifera</taxon>
        <taxon>Rotifera</taxon>
        <taxon>Eurotatoria</taxon>
        <taxon>Bdelloidea</taxon>
        <taxon>Philodinida</taxon>
        <taxon>Philodinidae</taxon>
        <taxon>Rotaria</taxon>
    </lineage>
</organism>
<feature type="transmembrane region" description="Helical" evidence="1">
    <location>
        <begin position="14"/>
        <end position="47"/>
    </location>
</feature>
<gene>
    <name evidence="2" type="ORF">RFH988_LOCUS39345</name>
</gene>
<dbReference type="Proteomes" id="UP000663882">
    <property type="component" value="Unassembled WGS sequence"/>
</dbReference>
<keyword evidence="1" id="KW-0812">Transmembrane</keyword>
<name>A0A815URB5_9BILA</name>